<evidence type="ECO:0008006" key="5">
    <source>
        <dbReference type="Google" id="ProtNLM"/>
    </source>
</evidence>
<dbReference type="GO" id="GO:0006508">
    <property type="term" value="P:proteolysis"/>
    <property type="evidence" value="ECO:0007669"/>
    <property type="project" value="InterPro"/>
</dbReference>
<keyword evidence="2" id="KW-0472">Membrane</keyword>
<protein>
    <recommendedName>
        <fullName evidence="5">Carboxypeptidase</fullName>
    </recommendedName>
</protein>
<dbReference type="EMBL" id="CAJNNW010011094">
    <property type="protein sequence ID" value="CAE8652775.1"/>
    <property type="molecule type" value="Genomic_DNA"/>
</dbReference>
<reference evidence="3" key="1">
    <citation type="submission" date="2021-02" db="EMBL/GenBank/DDBJ databases">
        <authorList>
            <person name="Dougan E. K."/>
            <person name="Rhodes N."/>
            <person name="Thang M."/>
            <person name="Chan C."/>
        </authorList>
    </citation>
    <scope>NUCLEOTIDE SEQUENCE</scope>
</reference>
<proteinExistence type="inferred from homology"/>
<evidence type="ECO:0000256" key="1">
    <source>
        <dbReference type="ARBA" id="ARBA00009431"/>
    </source>
</evidence>
<evidence type="ECO:0000256" key="2">
    <source>
        <dbReference type="SAM" id="Phobius"/>
    </source>
</evidence>
<comment type="similarity">
    <text evidence="1">Belongs to the peptidase S10 family.</text>
</comment>
<comment type="caution">
    <text evidence="3">The sequence shown here is derived from an EMBL/GenBank/DDBJ whole genome shotgun (WGS) entry which is preliminary data.</text>
</comment>
<evidence type="ECO:0000313" key="3">
    <source>
        <dbReference type="EMBL" id="CAE8652775.1"/>
    </source>
</evidence>
<dbReference type="Proteomes" id="UP000626109">
    <property type="component" value="Unassembled WGS sequence"/>
</dbReference>
<dbReference type="Pfam" id="PF00450">
    <property type="entry name" value="Peptidase_S10"/>
    <property type="match status" value="1"/>
</dbReference>
<evidence type="ECO:0000313" key="4">
    <source>
        <dbReference type="Proteomes" id="UP000626109"/>
    </source>
</evidence>
<dbReference type="InterPro" id="IPR029058">
    <property type="entry name" value="AB_hydrolase_fold"/>
</dbReference>
<dbReference type="InterPro" id="IPR001563">
    <property type="entry name" value="Peptidase_S10"/>
</dbReference>
<accession>A0A813IH00</accession>
<dbReference type="AlphaFoldDB" id="A0A813IH00"/>
<dbReference type="GO" id="GO:0004185">
    <property type="term" value="F:serine-type carboxypeptidase activity"/>
    <property type="evidence" value="ECO:0007669"/>
    <property type="project" value="InterPro"/>
</dbReference>
<sequence>YLQIYDSGHLVPMDQPEASLAMVREFISPKSRWAPSTLSALTQGQGSSAKLDIYGIRVCGAIAVTLVGSMLLVFRFTGCARRAQDLRRDDAYMALS</sequence>
<dbReference type="Gene3D" id="3.40.50.12670">
    <property type="match status" value="1"/>
</dbReference>
<keyword evidence="2" id="KW-1133">Transmembrane helix</keyword>
<name>A0A813IH00_POLGL</name>
<feature type="transmembrane region" description="Helical" evidence="2">
    <location>
        <begin position="54"/>
        <end position="74"/>
    </location>
</feature>
<organism evidence="3 4">
    <name type="scientific">Polarella glacialis</name>
    <name type="common">Dinoflagellate</name>
    <dbReference type="NCBI Taxonomy" id="89957"/>
    <lineage>
        <taxon>Eukaryota</taxon>
        <taxon>Sar</taxon>
        <taxon>Alveolata</taxon>
        <taxon>Dinophyceae</taxon>
        <taxon>Suessiales</taxon>
        <taxon>Suessiaceae</taxon>
        <taxon>Polarella</taxon>
    </lineage>
</organism>
<keyword evidence="2" id="KW-0812">Transmembrane</keyword>
<dbReference type="SUPFAM" id="SSF53474">
    <property type="entry name" value="alpha/beta-Hydrolases"/>
    <property type="match status" value="1"/>
</dbReference>
<gene>
    <name evidence="3" type="ORF">PGLA2088_LOCUS9960</name>
</gene>
<feature type="non-terminal residue" evidence="3">
    <location>
        <position position="96"/>
    </location>
</feature>